<evidence type="ECO:0000256" key="1">
    <source>
        <dbReference type="ARBA" id="ARBA00007689"/>
    </source>
</evidence>
<dbReference type="Proteomes" id="UP000050509">
    <property type="component" value="Unassembled WGS sequence"/>
</dbReference>
<proteinExistence type="inferred from homology"/>
<keyword evidence="4" id="KW-1185">Reference proteome</keyword>
<reference evidence="3 4" key="1">
    <citation type="submission" date="2015-09" db="EMBL/GenBank/DDBJ databases">
        <title>Draft genome sequence of Kouleothrix aurantiaca JCM 19913.</title>
        <authorList>
            <person name="Hemp J."/>
        </authorList>
    </citation>
    <scope>NUCLEOTIDE SEQUENCE [LARGE SCALE GENOMIC DNA]</scope>
    <source>
        <strain evidence="3 4">COM-B</strain>
    </source>
</reference>
<dbReference type="Pfam" id="PF03795">
    <property type="entry name" value="YCII"/>
    <property type="match status" value="1"/>
</dbReference>
<dbReference type="Gene3D" id="3.30.70.1060">
    <property type="entry name" value="Dimeric alpha+beta barrel"/>
    <property type="match status" value="1"/>
</dbReference>
<comment type="similarity">
    <text evidence="1">Belongs to the YciI family.</text>
</comment>
<evidence type="ECO:0000259" key="2">
    <source>
        <dbReference type="Pfam" id="PF03795"/>
    </source>
</evidence>
<name>A0A0P9DSJ1_9CHLR</name>
<evidence type="ECO:0000313" key="3">
    <source>
        <dbReference type="EMBL" id="KPV53168.1"/>
    </source>
</evidence>
<dbReference type="InterPro" id="IPR005545">
    <property type="entry name" value="YCII"/>
</dbReference>
<sequence length="120" mass="13090">MRFMIIHNSNENNEAGIPPSKEMIAGVGKVLGEAIQQGIFLAGEGVHASSKGARLTHENGKFTVTDGPFAEAKELIAGFVIVDLPSRQDAIEWAKRYAEVLGDVRLEIRQVVEAEDLPNY</sequence>
<accession>A0A0P9DSJ1</accession>
<dbReference type="PANTHER" id="PTHR35174:SF4">
    <property type="entry name" value="BLL7163 PROTEIN"/>
    <property type="match status" value="1"/>
</dbReference>
<dbReference type="InterPro" id="IPR011008">
    <property type="entry name" value="Dimeric_a/b-barrel"/>
</dbReference>
<dbReference type="PANTHER" id="PTHR35174">
    <property type="entry name" value="BLL7171 PROTEIN-RELATED"/>
    <property type="match status" value="1"/>
</dbReference>
<evidence type="ECO:0000313" key="4">
    <source>
        <dbReference type="Proteomes" id="UP000050509"/>
    </source>
</evidence>
<organism evidence="3 4">
    <name type="scientific">Kouleothrix aurantiaca</name>
    <dbReference type="NCBI Taxonomy" id="186479"/>
    <lineage>
        <taxon>Bacteria</taxon>
        <taxon>Bacillati</taxon>
        <taxon>Chloroflexota</taxon>
        <taxon>Chloroflexia</taxon>
        <taxon>Chloroflexales</taxon>
        <taxon>Roseiflexineae</taxon>
        <taxon>Roseiflexaceae</taxon>
        <taxon>Kouleothrix</taxon>
    </lineage>
</organism>
<dbReference type="AlphaFoldDB" id="A0A0P9DSJ1"/>
<protein>
    <recommendedName>
        <fullName evidence="2">YCII-related domain-containing protein</fullName>
    </recommendedName>
</protein>
<gene>
    <name evidence="3" type="ORF">SE17_11210</name>
</gene>
<dbReference type="SUPFAM" id="SSF54909">
    <property type="entry name" value="Dimeric alpha+beta barrel"/>
    <property type="match status" value="1"/>
</dbReference>
<feature type="domain" description="YCII-related" evidence="2">
    <location>
        <begin position="1"/>
        <end position="101"/>
    </location>
</feature>
<dbReference type="EMBL" id="LJCR01000324">
    <property type="protein sequence ID" value="KPV53168.1"/>
    <property type="molecule type" value="Genomic_DNA"/>
</dbReference>
<comment type="caution">
    <text evidence="3">The sequence shown here is derived from an EMBL/GenBank/DDBJ whole genome shotgun (WGS) entry which is preliminary data.</text>
</comment>